<organism evidence="3 4">
    <name type="scientific">Corynebacterium variabile</name>
    <dbReference type="NCBI Taxonomy" id="1727"/>
    <lineage>
        <taxon>Bacteria</taxon>
        <taxon>Bacillati</taxon>
        <taxon>Actinomycetota</taxon>
        <taxon>Actinomycetes</taxon>
        <taxon>Mycobacteriales</taxon>
        <taxon>Corynebacteriaceae</taxon>
        <taxon>Corynebacterium</taxon>
    </lineage>
</organism>
<dbReference type="EMBL" id="BJNT01000026">
    <property type="protein sequence ID" value="GEC87431.1"/>
    <property type="molecule type" value="Genomic_DNA"/>
</dbReference>
<comment type="caution">
    <text evidence="3">The sequence shown here is derived from an EMBL/GenBank/DDBJ whole genome shotgun (WGS) entry which is preliminary data.</text>
</comment>
<dbReference type="RefSeq" id="WP_141331448.1">
    <property type="nucleotide sequence ID" value="NZ_BJNT01000026.1"/>
</dbReference>
<sequence length="104" mass="11767">MTDTTIITGVISALALILVARVKLSGDKETARSPDWQAYADRQASELEGLKGEMREVREEVRTLENRLDALERKYRSALAFIRHLLGAHPQHREDIPTEIEADL</sequence>
<gene>
    <name evidence="3" type="ORF">CVA01_27450</name>
</gene>
<feature type="transmembrane region" description="Helical" evidence="2">
    <location>
        <begin position="6"/>
        <end position="24"/>
    </location>
</feature>
<keyword evidence="2" id="KW-1133">Transmembrane helix</keyword>
<keyword evidence="2" id="KW-0812">Transmembrane</keyword>
<name>A0A4Y4C324_9CORY</name>
<evidence type="ECO:0000313" key="4">
    <source>
        <dbReference type="Proteomes" id="UP000319986"/>
    </source>
</evidence>
<keyword evidence="2" id="KW-0472">Membrane</keyword>
<evidence type="ECO:0000313" key="3">
    <source>
        <dbReference type="EMBL" id="GEC87431.1"/>
    </source>
</evidence>
<evidence type="ECO:0000256" key="2">
    <source>
        <dbReference type="SAM" id="Phobius"/>
    </source>
</evidence>
<reference evidence="3 4" key="1">
    <citation type="submission" date="2019-06" db="EMBL/GenBank/DDBJ databases">
        <title>Whole genome shotgun sequence of Corynebacterium variabile NBRC 15286.</title>
        <authorList>
            <person name="Hosoyama A."/>
            <person name="Uohara A."/>
            <person name="Ohji S."/>
            <person name="Ichikawa N."/>
        </authorList>
    </citation>
    <scope>NUCLEOTIDE SEQUENCE [LARGE SCALE GENOMIC DNA]</scope>
    <source>
        <strain evidence="3 4">NBRC 15286</strain>
    </source>
</reference>
<evidence type="ECO:0000256" key="1">
    <source>
        <dbReference type="SAM" id="Coils"/>
    </source>
</evidence>
<accession>A0A4Y4C324</accession>
<proteinExistence type="predicted"/>
<dbReference type="GeneID" id="82888820"/>
<protein>
    <submittedName>
        <fullName evidence="3">Uncharacterized protein</fullName>
    </submittedName>
</protein>
<dbReference type="Proteomes" id="UP000319986">
    <property type="component" value="Unassembled WGS sequence"/>
</dbReference>
<dbReference type="AlphaFoldDB" id="A0A4Y4C324"/>
<keyword evidence="1" id="KW-0175">Coiled coil</keyword>
<feature type="coiled-coil region" evidence="1">
    <location>
        <begin position="40"/>
        <end position="81"/>
    </location>
</feature>